<dbReference type="Pfam" id="PF00135">
    <property type="entry name" value="COesterase"/>
    <property type="match status" value="1"/>
</dbReference>
<evidence type="ECO:0000256" key="3">
    <source>
        <dbReference type="RuleBase" id="RU361235"/>
    </source>
</evidence>
<dbReference type="InterPro" id="IPR002018">
    <property type="entry name" value="CarbesteraseB"/>
</dbReference>
<dbReference type="PANTHER" id="PTHR43918">
    <property type="entry name" value="ACETYLCHOLINESTERASE"/>
    <property type="match status" value="1"/>
</dbReference>
<evidence type="ECO:0000256" key="1">
    <source>
        <dbReference type="ARBA" id="ARBA00005964"/>
    </source>
</evidence>
<dbReference type="Gene3D" id="3.40.50.1820">
    <property type="entry name" value="alpha/beta hydrolase"/>
    <property type="match status" value="1"/>
</dbReference>
<dbReference type="PANTHER" id="PTHR43918:SF4">
    <property type="entry name" value="CARBOXYLIC ESTER HYDROLASE"/>
    <property type="match status" value="1"/>
</dbReference>
<protein>
    <recommendedName>
        <fullName evidence="3">Carboxylic ester hydrolase</fullName>
        <ecNumber evidence="3">3.1.1.-</ecNumber>
    </recommendedName>
</protein>
<keyword evidence="3" id="KW-0732">Signal</keyword>
<dbReference type="SUPFAM" id="SSF53474">
    <property type="entry name" value="alpha/beta-Hydrolases"/>
    <property type="match status" value="1"/>
</dbReference>
<name>A0A6G4U4H0_9ACTN</name>
<feature type="signal peptide" evidence="3">
    <location>
        <begin position="1"/>
        <end position="29"/>
    </location>
</feature>
<sequence length="528" mass="55510">MTGRARRCLGVLLGLIAALAVVPLPAAHADGGGEGATVVRTTAGAVRGEVTGLGRQFLGIPYAADPVGKLRWQPPRPHARWSGVRDATDFSNRCVQGSSWDPGYEQPTHTEDCLSLNVYAPKTKGAQRDRPVLVWFHGGGLTAGAGSDVVPDTFADASGAVVVTINYRLGAMGFLSLPGLQESGNYGMLDQQAALRWVRANAARFGGDADKVTIAGESAGGRSVCDQLASPGARGLFRGAVIQSGAYDDCNARTRAAADADGLAFAKKLGCEDAATVAACLRAKPAAELLKAQSGHNWNPVVGSSFLPRQPAEAFASGEYPRVPVVNGANRDEGTLFAFGAYDGAGKPLTAEQYPAAIRNAFGAEKAEQVLRAYPLSAFKTPTLAYAAAVGDQLMACPADRLNSRIAGTAPVYAYEFADETGPPFASLRNLDTDFPFGATHVNELQYLFRHFGLEAPFTAAEKKLSRQMTAYWSSFVRTGRPTAPGLPAMPEQSRTPGKVLTLQTAPAGGPEVSGDFGKRHHCEVWGG</sequence>
<dbReference type="InterPro" id="IPR019826">
    <property type="entry name" value="Carboxylesterase_B_AS"/>
</dbReference>
<comment type="caution">
    <text evidence="5">The sequence shown here is derived from an EMBL/GenBank/DDBJ whole genome shotgun (WGS) entry which is preliminary data.</text>
</comment>
<accession>A0A6G4U4H0</accession>
<keyword evidence="6" id="KW-1185">Reference proteome</keyword>
<dbReference type="PROSITE" id="PS00122">
    <property type="entry name" value="CARBOXYLESTERASE_B_1"/>
    <property type="match status" value="1"/>
</dbReference>
<organism evidence="5 6">
    <name type="scientific">Streptomyces coryli</name>
    <dbReference type="NCBI Taxonomy" id="1128680"/>
    <lineage>
        <taxon>Bacteria</taxon>
        <taxon>Bacillati</taxon>
        <taxon>Actinomycetota</taxon>
        <taxon>Actinomycetes</taxon>
        <taxon>Kitasatosporales</taxon>
        <taxon>Streptomycetaceae</taxon>
        <taxon>Streptomyces</taxon>
    </lineage>
</organism>
<keyword evidence="2 3" id="KW-0378">Hydrolase</keyword>
<dbReference type="AlphaFoldDB" id="A0A6G4U4H0"/>
<evidence type="ECO:0000313" key="6">
    <source>
        <dbReference type="Proteomes" id="UP000481583"/>
    </source>
</evidence>
<feature type="domain" description="Carboxylesterase type B" evidence="4">
    <location>
        <begin position="37"/>
        <end position="524"/>
    </location>
</feature>
<proteinExistence type="inferred from homology"/>
<dbReference type="EC" id="3.1.1.-" evidence="3"/>
<dbReference type="Proteomes" id="UP000481583">
    <property type="component" value="Unassembled WGS sequence"/>
</dbReference>
<dbReference type="EMBL" id="JAAKZV010000126">
    <property type="protein sequence ID" value="NGN67135.1"/>
    <property type="molecule type" value="Genomic_DNA"/>
</dbReference>
<comment type="similarity">
    <text evidence="1 3">Belongs to the type-B carboxylesterase/lipase family.</text>
</comment>
<evidence type="ECO:0000313" key="5">
    <source>
        <dbReference type="EMBL" id="NGN67135.1"/>
    </source>
</evidence>
<evidence type="ECO:0000256" key="2">
    <source>
        <dbReference type="ARBA" id="ARBA00022801"/>
    </source>
</evidence>
<feature type="chain" id="PRO_5026370433" description="Carboxylic ester hydrolase" evidence="3">
    <location>
        <begin position="30"/>
        <end position="528"/>
    </location>
</feature>
<evidence type="ECO:0000259" key="4">
    <source>
        <dbReference type="Pfam" id="PF00135"/>
    </source>
</evidence>
<dbReference type="InterPro" id="IPR050654">
    <property type="entry name" value="AChE-related_enzymes"/>
</dbReference>
<dbReference type="GO" id="GO:0052689">
    <property type="term" value="F:carboxylic ester hydrolase activity"/>
    <property type="evidence" value="ECO:0007669"/>
    <property type="project" value="TreeGrafter"/>
</dbReference>
<dbReference type="InterPro" id="IPR029058">
    <property type="entry name" value="AB_hydrolase_fold"/>
</dbReference>
<gene>
    <name evidence="5" type="ORF">G5C51_24900</name>
</gene>
<reference evidence="5 6" key="1">
    <citation type="submission" date="2020-02" db="EMBL/GenBank/DDBJ databases">
        <title>Whole-genome analyses of novel actinobacteria.</title>
        <authorList>
            <person name="Sahin N."/>
        </authorList>
    </citation>
    <scope>NUCLEOTIDE SEQUENCE [LARGE SCALE GENOMIC DNA]</scope>
    <source>
        <strain evidence="5 6">A7024</strain>
    </source>
</reference>